<name>A0AAU8JIX2_9CYAN</name>
<reference evidence="2" key="1">
    <citation type="submission" date="2024-07" db="EMBL/GenBank/DDBJ databases">
        <authorList>
            <person name="Kim Y.J."/>
            <person name="Jeong J.Y."/>
        </authorList>
    </citation>
    <scope>NUCLEOTIDE SEQUENCE</scope>
    <source>
        <strain evidence="2">GIHE-MW2</strain>
    </source>
</reference>
<dbReference type="EMBL" id="CP159837">
    <property type="protein sequence ID" value="XCM38385.1"/>
    <property type="molecule type" value="Genomic_DNA"/>
</dbReference>
<keyword evidence="2" id="KW-0540">Nuclease</keyword>
<gene>
    <name evidence="2" type="ORF">ABWT76_001231</name>
</gene>
<accession>A0AAU8JIX2</accession>
<proteinExistence type="predicted"/>
<feature type="domain" description="HNH nuclease" evidence="1">
    <location>
        <begin position="57"/>
        <end position="116"/>
    </location>
</feature>
<dbReference type="CDD" id="cd00085">
    <property type="entry name" value="HNHc"/>
    <property type="match status" value="1"/>
</dbReference>
<dbReference type="SMART" id="SM00507">
    <property type="entry name" value="HNHc"/>
    <property type="match status" value="1"/>
</dbReference>
<organism evidence="2">
    <name type="scientific">Planktothricoides raciborskii GIHE-MW2</name>
    <dbReference type="NCBI Taxonomy" id="2792601"/>
    <lineage>
        <taxon>Bacteria</taxon>
        <taxon>Bacillati</taxon>
        <taxon>Cyanobacteriota</taxon>
        <taxon>Cyanophyceae</taxon>
        <taxon>Oscillatoriophycideae</taxon>
        <taxon>Oscillatoriales</taxon>
        <taxon>Oscillatoriaceae</taxon>
        <taxon>Planktothricoides</taxon>
    </lineage>
</organism>
<dbReference type="RefSeq" id="WP_054469672.1">
    <property type="nucleotide sequence ID" value="NZ_CP159837.1"/>
</dbReference>
<dbReference type="InterPro" id="IPR002711">
    <property type="entry name" value="HNH"/>
</dbReference>
<dbReference type="GO" id="GO:0004519">
    <property type="term" value="F:endonuclease activity"/>
    <property type="evidence" value="ECO:0007669"/>
    <property type="project" value="UniProtKB-KW"/>
</dbReference>
<dbReference type="GO" id="GO:0008270">
    <property type="term" value="F:zinc ion binding"/>
    <property type="evidence" value="ECO:0007669"/>
    <property type="project" value="InterPro"/>
</dbReference>
<dbReference type="GO" id="GO:0003676">
    <property type="term" value="F:nucleic acid binding"/>
    <property type="evidence" value="ECO:0007669"/>
    <property type="project" value="InterPro"/>
</dbReference>
<dbReference type="Pfam" id="PF01844">
    <property type="entry name" value="HNH"/>
    <property type="match status" value="1"/>
</dbReference>
<sequence length="122" mass="14284">MDDLNFIIANLQDAIEKTDKSLQSLKNDQKIIESKYEPVTDARRNFNNWRDSDEGKKTKIELYENQRHICANPDCGLKNELPIEYFEIDHKLPITKFPELALDKSNMQLLCTPCNRKKNSKI</sequence>
<evidence type="ECO:0000313" key="2">
    <source>
        <dbReference type="EMBL" id="XCM38385.1"/>
    </source>
</evidence>
<keyword evidence="2" id="KW-0255">Endonuclease</keyword>
<dbReference type="InterPro" id="IPR003615">
    <property type="entry name" value="HNH_nuc"/>
</dbReference>
<keyword evidence="2" id="KW-0378">Hydrolase</keyword>
<dbReference type="AlphaFoldDB" id="A0AAU8JIX2"/>
<evidence type="ECO:0000259" key="1">
    <source>
        <dbReference type="SMART" id="SM00507"/>
    </source>
</evidence>
<dbReference type="Gene3D" id="1.10.30.50">
    <property type="match status" value="1"/>
</dbReference>
<protein>
    <submittedName>
        <fullName evidence="2">HNH endonuclease signature motif containing protein</fullName>
    </submittedName>
</protein>